<keyword evidence="2" id="KW-1185">Reference proteome</keyword>
<dbReference type="AlphaFoldDB" id="A0AAD5MUP4"/>
<sequence length="97" mass="11027">MESPITTYEFLEQGNYPQPGVGFHYFNGNDMIIERDNPHALKIPEINEGSRAIHKQLIVTFLDYSLSPIFFTPMEIAITLIRVCHSLGGRYVKGTLL</sequence>
<evidence type="ECO:0000313" key="1">
    <source>
        <dbReference type="EMBL" id="KAJ1362313.1"/>
    </source>
</evidence>
<dbReference type="Proteomes" id="UP001196413">
    <property type="component" value="Unassembled WGS sequence"/>
</dbReference>
<organism evidence="1 2">
    <name type="scientific">Parelaphostrongylus tenuis</name>
    <name type="common">Meningeal worm</name>
    <dbReference type="NCBI Taxonomy" id="148309"/>
    <lineage>
        <taxon>Eukaryota</taxon>
        <taxon>Metazoa</taxon>
        <taxon>Ecdysozoa</taxon>
        <taxon>Nematoda</taxon>
        <taxon>Chromadorea</taxon>
        <taxon>Rhabditida</taxon>
        <taxon>Rhabditina</taxon>
        <taxon>Rhabditomorpha</taxon>
        <taxon>Strongyloidea</taxon>
        <taxon>Metastrongylidae</taxon>
        <taxon>Parelaphostrongylus</taxon>
    </lineage>
</organism>
<gene>
    <name evidence="1" type="ORF">KIN20_021837</name>
</gene>
<name>A0AAD5MUP4_PARTN</name>
<accession>A0AAD5MUP4</accession>
<dbReference type="EMBL" id="JAHQIW010004423">
    <property type="protein sequence ID" value="KAJ1362313.1"/>
    <property type="molecule type" value="Genomic_DNA"/>
</dbReference>
<reference evidence="1" key="1">
    <citation type="submission" date="2021-06" db="EMBL/GenBank/DDBJ databases">
        <title>Parelaphostrongylus tenuis whole genome reference sequence.</title>
        <authorList>
            <person name="Garwood T.J."/>
            <person name="Larsen P.A."/>
            <person name="Fountain-Jones N.M."/>
            <person name="Garbe J.R."/>
            <person name="Macchietto M.G."/>
            <person name="Kania S.A."/>
            <person name="Gerhold R.W."/>
            <person name="Richards J.E."/>
            <person name="Wolf T.M."/>
        </authorList>
    </citation>
    <scope>NUCLEOTIDE SEQUENCE</scope>
    <source>
        <strain evidence="1">MNPRO001-30</strain>
        <tissue evidence="1">Meninges</tissue>
    </source>
</reference>
<evidence type="ECO:0000313" key="2">
    <source>
        <dbReference type="Proteomes" id="UP001196413"/>
    </source>
</evidence>
<protein>
    <submittedName>
        <fullName evidence="1">Uncharacterized protein</fullName>
    </submittedName>
</protein>
<comment type="caution">
    <text evidence="1">The sequence shown here is derived from an EMBL/GenBank/DDBJ whole genome shotgun (WGS) entry which is preliminary data.</text>
</comment>
<proteinExistence type="predicted"/>